<dbReference type="VEuPathDB" id="FungiDB:An11g05070"/>
<gene>
    <name evidence="1" type="ORF">An11g05070</name>
</gene>
<dbReference type="AlphaFoldDB" id="A0AAJ8E3N6"/>
<protein>
    <submittedName>
        <fullName evidence="1">Uncharacterized protein</fullName>
    </submittedName>
</protein>
<proteinExistence type="predicted"/>
<evidence type="ECO:0000313" key="1">
    <source>
        <dbReference type="RefSeq" id="XP_059605496.1"/>
    </source>
</evidence>
<reference evidence="1" key="2">
    <citation type="submission" date="2025-08" db="UniProtKB">
        <authorList>
            <consortium name="RefSeq"/>
        </authorList>
    </citation>
    <scope>IDENTIFICATION</scope>
</reference>
<reference evidence="1" key="1">
    <citation type="submission" date="2025-02" db="EMBL/GenBank/DDBJ databases">
        <authorList>
            <consortium name="NCBI Genome Project"/>
        </authorList>
    </citation>
    <scope>NUCLEOTIDE SEQUENCE</scope>
</reference>
<name>A0AAJ8E3N6_ASPNG</name>
<dbReference type="KEGG" id="ang:An11g05070"/>
<organism evidence="1">
    <name type="scientific">Aspergillus niger</name>
    <dbReference type="NCBI Taxonomy" id="5061"/>
    <lineage>
        <taxon>Eukaryota</taxon>
        <taxon>Fungi</taxon>
        <taxon>Dikarya</taxon>
        <taxon>Ascomycota</taxon>
        <taxon>Pezizomycotina</taxon>
        <taxon>Eurotiomycetes</taxon>
        <taxon>Eurotiomycetidae</taxon>
        <taxon>Eurotiales</taxon>
        <taxon>Aspergillaceae</taxon>
        <taxon>Aspergillus</taxon>
        <taxon>Aspergillus subgen. Circumdati</taxon>
    </lineage>
</organism>
<accession>A0AAJ8E3N6</accession>
<dbReference type="GeneID" id="84592285"/>
<sequence>MVVLPRNKKFFSRLHWARLGVRKLDESEAEQLTVNLLLAALTDKQSLTTRLDKAQILLEADEFVTRYNLHDSRDSIRKGALLAYDPHDYARIDGLTDAEITALQNDKVYSSQSLYRHSHRVVA</sequence>
<dbReference type="RefSeq" id="XP_059605496.1">
    <property type="nucleotide sequence ID" value="XM_059750252.1"/>
</dbReference>